<organism evidence="2 3">
    <name type="scientific">Lagenidium giganteum</name>
    <dbReference type="NCBI Taxonomy" id="4803"/>
    <lineage>
        <taxon>Eukaryota</taxon>
        <taxon>Sar</taxon>
        <taxon>Stramenopiles</taxon>
        <taxon>Oomycota</taxon>
        <taxon>Peronosporomycetes</taxon>
        <taxon>Pythiales</taxon>
        <taxon>Pythiaceae</taxon>
    </lineage>
</organism>
<feature type="compositionally biased region" description="Basic residues" evidence="1">
    <location>
        <begin position="85"/>
        <end position="100"/>
    </location>
</feature>
<reference evidence="2" key="1">
    <citation type="submission" date="2022-11" db="EMBL/GenBank/DDBJ databases">
        <authorList>
            <person name="Morgan W.R."/>
            <person name="Tartar A."/>
        </authorList>
    </citation>
    <scope>NUCLEOTIDE SEQUENCE</scope>
    <source>
        <strain evidence="2">ARSEF 373</strain>
    </source>
</reference>
<feature type="region of interest" description="Disordered" evidence="1">
    <location>
        <begin position="1"/>
        <end position="65"/>
    </location>
</feature>
<reference evidence="2" key="2">
    <citation type="journal article" date="2023" name="Microbiol Resour">
        <title>Decontamination and Annotation of the Draft Genome Sequence of the Oomycete Lagenidium giganteum ARSEF 373.</title>
        <authorList>
            <person name="Morgan W.R."/>
            <person name="Tartar A."/>
        </authorList>
    </citation>
    <scope>NUCLEOTIDE SEQUENCE</scope>
    <source>
        <strain evidence="2">ARSEF 373</strain>
    </source>
</reference>
<dbReference type="AlphaFoldDB" id="A0AAV2YQC6"/>
<evidence type="ECO:0000313" key="2">
    <source>
        <dbReference type="EMBL" id="DAZ95661.1"/>
    </source>
</evidence>
<dbReference type="Proteomes" id="UP001146120">
    <property type="component" value="Unassembled WGS sequence"/>
</dbReference>
<feature type="compositionally biased region" description="Polar residues" evidence="1">
    <location>
        <begin position="50"/>
        <end position="59"/>
    </location>
</feature>
<evidence type="ECO:0000256" key="1">
    <source>
        <dbReference type="SAM" id="MobiDB-lite"/>
    </source>
</evidence>
<gene>
    <name evidence="2" type="ORF">N0F65_002458</name>
</gene>
<protein>
    <submittedName>
        <fullName evidence="2">Uncharacterized protein</fullName>
    </submittedName>
</protein>
<comment type="caution">
    <text evidence="2">The sequence shown here is derived from an EMBL/GenBank/DDBJ whole genome shotgun (WGS) entry which is preliminary data.</text>
</comment>
<name>A0AAV2YQC6_9STRA</name>
<sequence>MTRSRRAAPTRTLLARPSVSPRWPSTRARPPATPRTHSRVRRATPPASLARTSSKCTSRPRTDTFRSSAALEHRLARGCVATPRHASHDKRRATSPRRQRSVAASLPPLPRGYGTHMCPILKNGIKEVVNEVQLSMTKLMLYASVNLELRNIRCTSDSHTSISTDCNVWRCDELRQLLQSVIVVPGERFVHQPLCMSMTTAIYLATWSSQLVDGLGRLNQRARITDDSGYCILWAVPRSRLWHVVSAILGRRLLLRGGAAIPQTATSKLVHEVAVKQRMTWTR</sequence>
<feature type="region of interest" description="Disordered" evidence="1">
    <location>
        <begin position="79"/>
        <end position="109"/>
    </location>
</feature>
<keyword evidence="3" id="KW-1185">Reference proteome</keyword>
<feature type="compositionally biased region" description="Low complexity" evidence="1">
    <location>
        <begin position="9"/>
        <end position="30"/>
    </location>
</feature>
<dbReference type="EMBL" id="DAKRPA010000195">
    <property type="protein sequence ID" value="DAZ95661.1"/>
    <property type="molecule type" value="Genomic_DNA"/>
</dbReference>
<evidence type="ECO:0000313" key="3">
    <source>
        <dbReference type="Proteomes" id="UP001146120"/>
    </source>
</evidence>
<accession>A0AAV2YQC6</accession>
<proteinExistence type="predicted"/>